<dbReference type="InterPro" id="IPR012340">
    <property type="entry name" value="NA-bd_OB-fold"/>
</dbReference>
<accession>A0ABY5Q687</accession>
<evidence type="ECO:0000259" key="1">
    <source>
        <dbReference type="SMART" id="SM00955"/>
    </source>
</evidence>
<evidence type="ECO:0000313" key="3">
    <source>
        <dbReference type="Proteomes" id="UP001057738"/>
    </source>
</evidence>
<gene>
    <name evidence="2" type="ORF">NRK68_33395</name>
</gene>
<feature type="domain" description="RNB" evidence="1">
    <location>
        <begin position="52"/>
        <end position="374"/>
    </location>
</feature>
<evidence type="ECO:0000313" key="2">
    <source>
        <dbReference type="EMBL" id="UUY51714.1"/>
    </source>
</evidence>
<dbReference type="Proteomes" id="UP001057738">
    <property type="component" value="Chromosome"/>
</dbReference>
<name>A0ABY5Q687_9ACTN</name>
<dbReference type="EMBL" id="CP102514">
    <property type="protein sequence ID" value="UUY51714.1"/>
    <property type="molecule type" value="Genomic_DNA"/>
</dbReference>
<proteinExistence type="predicted"/>
<dbReference type="Pfam" id="PF18614">
    <property type="entry name" value="RNase_II_C_S1"/>
    <property type="match status" value="1"/>
</dbReference>
<dbReference type="PANTHER" id="PTHR23355:SF9">
    <property type="entry name" value="DIS3-LIKE EXONUCLEASE 2"/>
    <property type="match status" value="1"/>
</dbReference>
<dbReference type="SMART" id="SM00955">
    <property type="entry name" value="RNB"/>
    <property type="match status" value="1"/>
</dbReference>
<dbReference type="Pfam" id="PF00773">
    <property type="entry name" value="RNB"/>
    <property type="match status" value="1"/>
</dbReference>
<dbReference type="InterPro" id="IPR050180">
    <property type="entry name" value="RNR_Ribonuclease"/>
</dbReference>
<dbReference type="InterPro" id="IPR040596">
    <property type="entry name" value="RNase_II_C_S1"/>
</dbReference>
<keyword evidence="3" id="KW-1185">Reference proteome</keyword>
<dbReference type="PANTHER" id="PTHR23355">
    <property type="entry name" value="RIBONUCLEASE"/>
    <property type="match status" value="1"/>
</dbReference>
<organism evidence="2 3">
    <name type="scientific">Streptomyces yangpuensis</name>
    <dbReference type="NCBI Taxonomy" id="1648182"/>
    <lineage>
        <taxon>Bacteria</taxon>
        <taxon>Bacillati</taxon>
        <taxon>Actinomycetota</taxon>
        <taxon>Actinomycetes</taxon>
        <taxon>Kitasatosporales</taxon>
        <taxon>Streptomycetaceae</taxon>
        <taxon>Streptomyces</taxon>
    </lineage>
</organism>
<dbReference type="InterPro" id="IPR001900">
    <property type="entry name" value="RNase_II/R"/>
</dbReference>
<sequence length="493" mass="53197">MPRRPMRMSEAAKAALATALKKLRTDLQAPSVFPDPVLAAAQAAARAPRLPDKDATDLPLFTIDPPGSKDLDQAMYLERRPGGGFRVYYAIADVAAFVTAGDALDAEARKRIVTLYFPDGKVPLHPPVLSEGAASLLPNQKVPALLWQHDLDAHGEVITSSVSRALVRSTARLDYAAVQQAIDAGTAAESVALLRNIGTLREAVEAERGGISLSLPDQEVTVENGSFRLSYRAALPVDGWNEQISLMTGMAAARMMLDGGGPGILRTQEQAPTHEVTRLRHIAQGLGIDWPHHVSYAELIRSLDPHQHRHAAFLHEAAGALLLKSVYKSFRDHEHIPAQTVHAAIAAPYTHCTAPLRRLVDRYAGELCVAASADREPPEWVLAALADLPSRMEKAKGNAADRQSVDLVEAALLMDRVGSTFDAVVIDTDAELAQPNPREGQVQLAEPAVLGKVASAAVDLELGANVRVRLERADPAYPDKNKRVLFSLAQDQD</sequence>
<reference evidence="2" key="1">
    <citation type="submission" date="2022-08" db="EMBL/GenBank/DDBJ databases">
        <authorList>
            <person name="Tian L."/>
        </authorList>
    </citation>
    <scope>NUCLEOTIDE SEQUENCE</scope>
    <source>
        <strain evidence="2">CM253</strain>
    </source>
</reference>
<protein>
    <submittedName>
        <fullName evidence="2">RNB domain-containing ribonuclease</fullName>
    </submittedName>
</protein>
<dbReference type="SUPFAM" id="SSF50249">
    <property type="entry name" value="Nucleic acid-binding proteins"/>
    <property type="match status" value="1"/>
</dbReference>
<dbReference type="RefSeq" id="WP_257857656.1">
    <property type="nucleotide sequence ID" value="NZ_CP102514.1"/>
</dbReference>
<dbReference type="GeneID" id="95578433"/>